<reference evidence="2 3" key="1">
    <citation type="submission" date="2017-08" db="EMBL/GenBank/DDBJ databases">
        <title>Infants hospitalized years apart are colonized by the same room-sourced microbial strains.</title>
        <authorList>
            <person name="Brooks B."/>
            <person name="Olm M.R."/>
            <person name="Firek B.A."/>
            <person name="Baker R."/>
            <person name="Thomas B.C."/>
            <person name="Morowitz M.J."/>
            <person name="Banfield J.F."/>
        </authorList>
    </citation>
    <scope>NUCLEOTIDE SEQUENCE [LARGE SCALE GENOMIC DNA]</scope>
    <source>
        <strain evidence="2">S2_005_002_R2_34</strain>
    </source>
</reference>
<dbReference type="SUPFAM" id="SSF52540">
    <property type="entry name" value="P-loop containing nucleoside triphosphate hydrolases"/>
    <property type="match status" value="1"/>
</dbReference>
<evidence type="ECO:0000313" key="2">
    <source>
        <dbReference type="EMBL" id="PZQ49784.1"/>
    </source>
</evidence>
<sequence length="411" mass="46713">MTDWPQLRSDILEAFTPGPPINEVELFAGRRDVIQRLQDIAIERGRNAIIYGERGVGKTSLATIFHKPLNVTDATGGRVRRRVVDIHVNADSGDSFDSLWRKVFRRISRPNEKNPIANEYDGPIEPDHVFLELQRFTANDLPIIIIDEYDRIRDNDCRILMTDTIKALTLSRTNPTIVLVGVSENITTLVYDHPSVSPRNLVQVPMSRMTSQEIKDIITTRLRNLRMKISDDALWRIAFFSAGLPFYAHSLGKYAALSAVSQQRLDINEDLVFAAMKDCMSDVDYTIVLSFTRATEFIYRKKNIFKEVLLACALAEPNDLGQFQAVAVEAPLSAILGSDVRVPSFAFHLNEMCQDARGNVLHKTGERKTYLYRFAEPSMQPYVIMQCLQDGTISQELFERLSVKRQRTLSL</sequence>
<dbReference type="InterPro" id="IPR027417">
    <property type="entry name" value="P-loop_NTPase"/>
</dbReference>
<name>A0A2W5N9T6_RHOSU</name>
<evidence type="ECO:0000313" key="3">
    <source>
        <dbReference type="Proteomes" id="UP000249185"/>
    </source>
</evidence>
<feature type="domain" description="AAA+ ATPase" evidence="1">
    <location>
        <begin position="44"/>
        <end position="183"/>
    </location>
</feature>
<dbReference type="InterPro" id="IPR003593">
    <property type="entry name" value="AAA+_ATPase"/>
</dbReference>
<dbReference type="AlphaFoldDB" id="A0A2W5N9T6"/>
<dbReference type="Gene3D" id="3.40.50.300">
    <property type="entry name" value="P-loop containing nucleotide triphosphate hydrolases"/>
    <property type="match status" value="1"/>
</dbReference>
<dbReference type="PANTHER" id="PTHR34301:SF8">
    <property type="entry name" value="ATPASE DOMAIN-CONTAINING PROTEIN"/>
    <property type="match status" value="1"/>
</dbReference>
<dbReference type="Proteomes" id="UP000249185">
    <property type="component" value="Unassembled WGS sequence"/>
</dbReference>
<dbReference type="EMBL" id="QFPW01000006">
    <property type="protein sequence ID" value="PZQ49784.1"/>
    <property type="molecule type" value="Genomic_DNA"/>
</dbReference>
<evidence type="ECO:0000259" key="1">
    <source>
        <dbReference type="SMART" id="SM00382"/>
    </source>
</evidence>
<dbReference type="PANTHER" id="PTHR34301">
    <property type="entry name" value="DNA-BINDING PROTEIN-RELATED"/>
    <property type="match status" value="1"/>
</dbReference>
<comment type="caution">
    <text evidence="2">The sequence shown here is derived from an EMBL/GenBank/DDBJ whole genome shotgun (WGS) entry which is preliminary data.</text>
</comment>
<dbReference type="SMART" id="SM00382">
    <property type="entry name" value="AAA"/>
    <property type="match status" value="1"/>
</dbReference>
<gene>
    <name evidence="2" type="ORF">DI556_09950</name>
</gene>
<dbReference type="Pfam" id="PF13401">
    <property type="entry name" value="AAA_22"/>
    <property type="match status" value="1"/>
</dbReference>
<dbReference type="GO" id="GO:0016887">
    <property type="term" value="F:ATP hydrolysis activity"/>
    <property type="evidence" value="ECO:0007669"/>
    <property type="project" value="InterPro"/>
</dbReference>
<dbReference type="InterPro" id="IPR049945">
    <property type="entry name" value="AAA_22"/>
</dbReference>
<proteinExistence type="predicted"/>
<accession>A0A2W5N9T6</accession>
<protein>
    <recommendedName>
        <fullName evidence="1">AAA+ ATPase domain-containing protein</fullName>
    </recommendedName>
</protein>
<organism evidence="2 3">
    <name type="scientific">Rhodovulum sulfidophilum</name>
    <name type="common">Rhodobacter sulfidophilus</name>
    <dbReference type="NCBI Taxonomy" id="35806"/>
    <lineage>
        <taxon>Bacteria</taxon>
        <taxon>Pseudomonadati</taxon>
        <taxon>Pseudomonadota</taxon>
        <taxon>Alphaproteobacteria</taxon>
        <taxon>Rhodobacterales</taxon>
        <taxon>Paracoccaceae</taxon>
        <taxon>Rhodovulum</taxon>
    </lineage>
</organism>